<dbReference type="RefSeq" id="WP_130276206.1">
    <property type="nucleotide sequence ID" value="NZ_SGXG01000001.1"/>
</dbReference>
<dbReference type="InterPro" id="IPR011008">
    <property type="entry name" value="Dimeric_a/b-barrel"/>
</dbReference>
<gene>
    <name evidence="1" type="ORF">BC751_2947</name>
</gene>
<dbReference type="SUPFAM" id="SSF54909">
    <property type="entry name" value="Dimeric alpha+beta barrel"/>
    <property type="match status" value="1"/>
</dbReference>
<proteinExistence type="predicted"/>
<dbReference type="GO" id="GO:0016857">
    <property type="term" value="F:racemase and epimerase activity, acting on carbohydrates and derivatives"/>
    <property type="evidence" value="ECO:0007669"/>
    <property type="project" value="InterPro"/>
</dbReference>
<protein>
    <submittedName>
        <fullName evidence="1">L-rhamnose mutarotase</fullName>
    </submittedName>
</protein>
<comment type="caution">
    <text evidence="1">The sequence shown here is derived from an EMBL/GenBank/DDBJ whole genome shotgun (WGS) entry which is preliminary data.</text>
</comment>
<dbReference type="Proteomes" id="UP000292209">
    <property type="component" value="Unassembled WGS sequence"/>
</dbReference>
<dbReference type="Pfam" id="PF05336">
    <property type="entry name" value="rhaM"/>
    <property type="match status" value="1"/>
</dbReference>
<organism evidence="1 2">
    <name type="scientific">Cecembia calidifontis</name>
    <dbReference type="NCBI Taxonomy" id="1187080"/>
    <lineage>
        <taxon>Bacteria</taxon>
        <taxon>Pseudomonadati</taxon>
        <taxon>Bacteroidota</taxon>
        <taxon>Cytophagia</taxon>
        <taxon>Cytophagales</taxon>
        <taxon>Cyclobacteriaceae</taxon>
        <taxon>Cecembia</taxon>
    </lineage>
</organism>
<dbReference type="PANTHER" id="PTHR43239">
    <property type="entry name" value="UPF0734 PROTEIN DDB_G0273871/DDB_G0273177"/>
    <property type="match status" value="1"/>
</dbReference>
<accession>A0A4Q7PAT9</accession>
<dbReference type="AlphaFoldDB" id="A0A4Q7PAT9"/>
<dbReference type="PANTHER" id="PTHR43239:SF1">
    <property type="entry name" value="UPF0734 PROTEIN DDB_G0273871_DDB_G0273177"/>
    <property type="match status" value="1"/>
</dbReference>
<dbReference type="InterPro" id="IPR008000">
    <property type="entry name" value="Rham/fucose_mutarotase"/>
</dbReference>
<dbReference type="Gene3D" id="3.30.70.100">
    <property type="match status" value="1"/>
</dbReference>
<dbReference type="OrthoDB" id="1430580at2"/>
<dbReference type="InterPro" id="IPR052996">
    <property type="entry name" value="Carb_Metab_Mutarotase"/>
</dbReference>
<keyword evidence="2" id="KW-1185">Reference proteome</keyword>
<dbReference type="EMBL" id="SGXG01000001">
    <property type="protein sequence ID" value="RZS97341.1"/>
    <property type="molecule type" value="Genomic_DNA"/>
</dbReference>
<sequence length="119" mass="14115">MRYCLALDLKNDPGLIEEYEKHHQAVWPEILESFKESGIQSMEIFRWENRLFMIMETDASFSFEKKKVIDTNSPIVQQWESLMSKYQQALPGAKPGEKWQLMKKIFHTKNEYLKSAGRI</sequence>
<reference evidence="1 2" key="1">
    <citation type="submission" date="2019-02" db="EMBL/GenBank/DDBJ databases">
        <title>Genomic Encyclopedia of Archaeal and Bacterial Type Strains, Phase II (KMG-II): from individual species to whole genera.</title>
        <authorList>
            <person name="Goeker M."/>
        </authorList>
    </citation>
    <scope>NUCLEOTIDE SEQUENCE [LARGE SCALE GENOMIC DNA]</scope>
    <source>
        <strain evidence="1 2">DSM 21411</strain>
    </source>
</reference>
<evidence type="ECO:0000313" key="2">
    <source>
        <dbReference type="Proteomes" id="UP000292209"/>
    </source>
</evidence>
<name>A0A4Q7PAT9_9BACT</name>
<evidence type="ECO:0000313" key="1">
    <source>
        <dbReference type="EMBL" id="RZS97341.1"/>
    </source>
</evidence>